<sequence length="63" mass="6796">MSTSPFQPPTKTPSSGTGHTTEGGLAEAHLHQTPPQSITRFISPEHQSITTPSDTTTEHQRDD</sequence>
<feature type="compositionally biased region" description="Pro residues" evidence="1">
    <location>
        <begin position="1"/>
        <end position="11"/>
    </location>
</feature>
<comment type="caution">
    <text evidence="2">The sequence shown here is derived from an EMBL/GenBank/DDBJ whole genome shotgun (WGS) entry which is preliminary data.</text>
</comment>
<feature type="compositionally biased region" description="Polar residues" evidence="1">
    <location>
        <begin position="33"/>
        <end position="55"/>
    </location>
</feature>
<dbReference type="AlphaFoldDB" id="A0A5B7DTM4"/>
<reference evidence="2 3" key="1">
    <citation type="submission" date="2019-05" db="EMBL/GenBank/DDBJ databases">
        <title>Another draft genome of Portunus trituberculatus and its Hox gene families provides insights of decapod evolution.</title>
        <authorList>
            <person name="Jeong J.-H."/>
            <person name="Song I."/>
            <person name="Kim S."/>
            <person name="Choi T."/>
            <person name="Kim D."/>
            <person name="Ryu S."/>
            <person name="Kim W."/>
        </authorList>
    </citation>
    <scope>NUCLEOTIDE SEQUENCE [LARGE SCALE GENOMIC DNA]</scope>
    <source>
        <tissue evidence="2">Muscle</tissue>
    </source>
</reference>
<evidence type="ECO:0000313" key="3">
    <source>
        <dbReference type="Proteomes" id="UP000324222"/>
    </source>
</evidence>
<accession>A0A5B7DTM4</accession>
<dbReference type="Proteomes" id="UP000324222">
    <property type="component" value="Unassembled WGS sequence"/>
</dbReference>
<evidence type="ECO:0000256" key="1">
    <source>
        <dbReference type="SAM" id="MobiDB-lite"/>
    </source>
</evidence>
<proteinExistence type="predicted"/>
<evidence type="ECO:0000313" key="2">
    <source>
        <dbReference type="EMBL" id="MPC25002.1"/>
    </source>
</evidence>
<name>A0A5B7DTM4_PORTR</name>
<keyword evidence="3" id="KW-1185">Reference proteome</keyword>
<feature type="region of interest" description="Disordered" evidence="1">
    <location>
        <begin position="1"/>
        <end position="63"/>
    </location>
</feature>
<protein>
    <submittedName>
        <fullName evidence="2">Uncharacterized protein</fullName>
    </submittedName>
</protein>
<gene>
    <name evidence="2" type="ORF">E2C01_018099</name>
</gene>
<organism evidence="2 3">
    <name type="scientific">Portunus trituberculatus</name>
    <name type="common">Swimming crab</name>
    <name type="synonym">Neptunus trituberculatus</name>
    <dbReference type="NCBI Taxonomy" id="210409"/>
    <lineage>
        <taxon>Eukaryota</taxon>
        <taxon>Metazoa</taxon>
        <taxon>Ecdysozoa</taxon>
        <taxon>Arthropoda</taxon>
        <taxon>Crustacea</taxon>
        <taxon>Multicrustacea</taxon>
        <taxon>Malacostraca</taxon>
        <taxon>Eumalacostraca</taxon>
        <taxon>Eucarida</taxon>
        <taxon>Decapoda</taxon>
        <taxon>Pleocyemata</taxon>
        <taxon>Brachyura</taxon>
        <taxon>Eubrachyura</taxon>
        <taxon>Portunoidea</taxon>
        <taxon>Portunidae</taxon>
        <taxon>Portuninae</taxon>
        <taxon>Portunus</taxon>
    </lineage>
</organism>
<dbReference type="EMBL" id="VSRR010001402">
    <property type="protein sequence ID" value="MPC25002.1"/>
    <property type="molecule type" value="Genomic_DNA"/>
</dbReference>